<evidence type="ECO:0000313" key="2">
    <source>
        <dbReference type="EMBL" id="TWU67289.1"/>
    </source>
</evidence>
<evidence type="ECO:0000256" key="1">
    <source>
        <dbReference type="SAM" id="MobiDB-lite"/>
    </source>
</evidence>
<name>A0A5C6FWM3_9PLAN</name>
<reference evidence="2 3" key="1">
    <citation type="submission" date="2019-02" db="EMBL/GenBank/DDBJ databases">
        <title>Deep-cultivation of Planctomycetes and their phenomic and genomic characterization uncovers novel biology.</title>
        <authorList>
            <person name="Wiegand S."/>
            <person name="Jogler M."/>
            <person name="Boedeker C."/>
            <person name="Pinto D."/>
            <person name="Vollmers J."/>
            <person name="Rivas-Marin E."/>
            <person name="Kohn T."/>
            <person name="Peeters S.H."/>
            <person name="Heuer A."/>
            <person name="Rast P."/>
            <person name="Oberbeckmann S."/>
            <person name="Bunk B."/>
            <person name="Jeske O."/>
            <person name="Meyerdierks A."/>
            <person name="Storesund J.E."/>
            <person name="Kallscheuer N."/>
            <person name="Luecker S."/>
            <person name="Lage O.M."/>
            <person name="Pohl T."/>
            <person name="Merkel B.J."/>
            <person name="Hornburger P."/>
            <person name="Mueller R.-W."/>
            <person name="Bruemmer F."/>
            <person name="Labrenz M."/>
            <person name="Spormann A.M."/>
            <person name="Op Den Camp H."/>
            <person name="Overmann J."/>
            <person name="Amann R."/>
            <person name="Jetten M.S.M."/>
            <person name="Mascher T."/>
            <person name="Medema M.H."/>
            <person name="Devos D.P."/>
            <person name="Kaster A.-K."/>
            <person name="Ovreas L."/>
            <person name="Rohde M."/>
            <person name="Galperin M.Y."/>
            <person name="Jogler C."/>
        </authorList>
    </citation>
    <scope>NUCLEOTIDE SEQUENCE [LARGE SCALE GENOMIC DNA]</scope>
    <source>
        <strain evidence="2 3">V7</strain>
    </source>
</reference>
<feature type="region of interest" description="Disordered" evidence="1">
    <location>
        <begin position="255"/>
        <end position="287"/>
    </location>
</feature>
<gene>
    <name evidence="2" type="ORF">V7x_28630</name>
</gene>
<proteinExistence type="predicted"/>
<sequence>MPVTNSDAVLHYDVGVWGELGYGVPNPSDDYGTLNATIHELVTGAGAQLFAIMHHPDADMRQPPRINTLLRIDRLYKSLTRLLSGRMVRANEREMEANHIQTGGYIFIAHPCPYFKVRNIYMKRWAGYIMMMMANAMQHTENRRPIEISEAFANEVGQYLRRVYQEMAIELFGKSRDEVRDNPAFFLDDADFAAYDPTQLFPGTEAYDTVPPLENVMTEDDLGKLKNGIYYSNMPTLRPYPVNIKDYYNQVRATDPSAAGTSTGTTTTTTAPGTIAAPTPLGDPPLS</sequence>
<dbReference type="AlphaFoldDB" id="A0A5C6FWM3"/>
<comment type="caution">
    <text evidence="2">The sequence shown here is derived from an EMBL/GenBank/DDBJ whole genome shotgun (WGS) entry which is preliminary data.</text>
</comment>
<evidence type="ECO:0000313" key="3">
    <source>
        <dbReference type="Proteomes" id="UP000316476"/>
    </source>
</evidence>
<protein>
    <submittedName>
        <fullName evidence="2">Uncharacterized protein</fullName>
    </submittedName>
</protein>
<dbReference type="RefSeq" id="WP_146413722.1">
    <property type="nucleotide sequence ID" value="NZ_SJPZ01000001.1"/>
</dbReference>
<feature type="compositionally biased region" description="Low complexity" evidence="1">
    <location>
        <begin position="255"/>
        <end position="280"/>
    </location>
</feature>
<organism evidence="2 3">
    <name type="scientific">Crateriforma conspicua</name>
    <dbReference type="NCBI Taxonomy" id="2527996"/>
    <lineage>
        <taxon>Bacteria</taxon>
        <taxon>Pseudomonadati</taxon>
        <taxon>Planctomycetota</taxon>
        <taxon>Planctomycetia</taxon>
        <taxon>Planctomycetales</taxon>
        <taxon>Planctomycetaceae</taxon>
        <taxon>Crateriforma</taxon>
    </lineage>
</organism>
<dbReference type="EMBL" id="SJPZ01000001">
    <property type="protein sequence ID" value="TWU67289.1"/>
    <property type="molecule type" value="Genomic_DNA"/>
</dbReference>
<dbReference type="Proteomes" id="UP000316476">
    <property type="component" value="Unassembled WGS sequence"/>
</dbReference>
<accession>A0A5C6FWM3</accession>
<dbReference type="OrthoDB" id="254296at2"/>